<sequence length="142" mass="16350">MADDPVVIEYTYNASIDKVWTAITDKDQMKHWYFELEEFKPIVGFEFSFKGGKDERTYLHLCKVVEVVEGSKLVYSWQYEGYVGRSLVTFKLSPEDTRTRLTLTHEGLETFPADNRDLAKENFAAGWAYILGTSLANFLAKT</sequence>
<name>A0A512B6V1_9BACT</name>
<accession>A0A512B6V1</accession>
<reference evidence="3 4" key="1">
    <citation type="submission" date="2019-07" db="EMBL/GenBank/DDBJ databases">
        <title>Whole genome shotgun sequence of Segetibacter aerophilus NBRC 106135.</title>
        <authorList>
            <person name="Hosoyama A."/>
            <person name="Uohara A."/>
            <person name="Ohji S."/>
            <person name="Ichikawa N."/>
        </authorList>
    </citation>
    <scope>NUCLEOTIDE SEQUENCE [LARGE SCALE GENOMIC DNA]</scope>
    <source>
        <strain evidence="3 4">NBRC 106135</strain>
    </source>
</reference>
<dbReference type="OrthoDB" id="2355173at2"/>
<dbReference type="SUPFAM" id="SSF55961">
    <property type="entry name" value="Bet v1-like"/>
    <property type="match status" value="1"/>
</dbReference>
<keyword evidence="4" id="KW-1185">Reference proteome</keyword>
<dbReference type="Pfam" id="PF08327">
    <property type="entry name" value="AHSA1"/>
    <property type="match status" value="1"/>
</dbReference>
<evidence type="ECO:0000313" key="3">
    <source>
        <dbReference type="EMBL" id="GEO07682.1"/>
    </source>
</evidence>
<evidence type="ECO:0000259" key="2">
    <source>
        <dbReference type="Pfam" id="PF08327"/>
    </source>
</evidence>
<dbReference type="EMBL" id="BJYT01000001">
    <property type="protein sequence ID" value="GEO07682.1"/>
    <property type="molecule type" value="Genomic_DNA"/>
</dbReference>
<comment type="similarity">
    <text evidence="1">Belongs to the AHA1 family.</text>
</comment>
<evidence type="ECO:0000313" key="4">
    <source>
        <dbReference type="Proteomes" id="UP000321513"/>
    </source>
</evidence>
<dbReference type="AlphaFoldDB" id="A0A512B6V1"/>
<evidence type="ECO:0000256" key="1">
    <source>
        <dbReference type="ARBA" id="ARBA00006817"/>
    </source>
</evidence>
<organism evidence="3 4">
    <name type="scientific">Segetibacter aerophilus</name>
    <dbReference type="NCBI Taxonomy" id="670293"/>
    <lineage>
        <taxon>Bacteria</taxon>
        <taxon>Pseudomonadati</taxon>
        <taxon>Bacteroidota</taxon>
        <taxon>Chitinophagia</taxon>
        <taxon>Chitinophagales</taxon>
        <taxon>Chitinophagaceae</taxon>
        <taxon>Segetibacter</taxon>
    </lineage>
</organism>
<dbReference type="Gene3D" id="3.30.530.20">
    <property type="match status" value="1"/>
</dbReference>
<protein>
    <recommendedName>
        <fullName evidence="2">Activator of Hsp90 ATPase homologue 1/2-like C-terminal domain-containing protein</fullName>
    </recommendedName>
</protein>
<dbReference type="RefSeq" id="WP_147201644.1">
    <property type="nucleotide sequence ID" value="NZ_BJYT01000001.1"/>
</dbReference>
<dbReference type="InterPro" id="IPR023393">
    <property type="entry name" value="START-like_dom_sf"/>
</dbReference>
<gene>
    <name evidence="3" type="ORF">SAE01_01780</name>
</gene>
<dbReference type="CDD" id="cd07814">
    <property type="entry name" value="SRPBCC_CalC_Aha1-like"/>
    <property type="match status" value="1"/>
</dbReference>
<proteinExistence type="inferred from homology"/>
<dbReference type="Proteomes" id="UP000321513">
    <property type="component" value="Unassembled WGS sequence"/>
</dbReference>
<dbReference type="InterPro" id="IPR013538">
    <property type="entry name" value="ASHA1/2-like_C"/>
</dbReference>
<feature type="domain" description="Activator of Hsp90 ATPase homologue 1/2-like C-terminal" evidence="2">
    <location>
        <begin position="13"/>
        <end position="139"/>
    </location>
</feature>
<comment type="caution">
    <text evidence="3">The sequence shown here is derived from an EMBL/GenBank/DDBJ whole genome shotgun (WGS) entry which is preliminary data.</text>
</comment>